<organism evidence="6 7">
    <name type="scientific">Symbiodinium pilosum</name>
    <name type="common">Dinoflagellate</name>
    <dbReference type="NCBI Taxonomy" id="2952"/>
    <lineage>
        <taxon>Eukaryota</taxon>
        <taxon>Sar</taxon>
        <taxon>Alveolata</taxon>
        <taxon>Dinophyceae</taxon>
        <taxon>Suessiales</taxon>
        <taxon>Symbiodiniaceae</taxon>
        <taxon>Symbiodinium</taxon>
    </lineage>
</organism>
<dbReference type="GO" id="GO:0005524">
    <property type="term" value="F:ATP binding"/>
    <property type="evidence" value="ECO:0007669"/>
    <property type="project" value="UniProtKB-KW"/>
</dbReference>
<evidence type="ECO:0000259" key="5">
    <source>
        <dbReference type="PROSITE" id="PS51194"/>
    </source>
</evidence>
<evidence type="ECO:0000313" key="6">
    <source>
        <dbReference type="EMBL" id="CAE7223050.1"/>
    </source>
</evidence>
<dbReference type="GO" id="GO:0003723">
    <property type="term" value="F:RNA binding"/>
    <property type="evidence" value="ECO:0007669"/>
    <property type="project" value="TreeGrafter"/>
</dbReference>
<dbReference type="CDD" id="cd18791">
    <property type="entry name" value="SF2_C_RHA"/>
    <property type="match status" value="1"/>
</dbReference>
<dbReference type="GO" id="GO:0005634">
    <property type="term" value="C:nucleus"/>
    <property type="evidence" value="ECO:0007669"/>
    <property type="project" value="TreeGrafter"/>
</dbReference>
<evidence type="ECO:0000256" key="3">
    <source>
        <dbReference type="ARBA" id="ARBA00022806"/>
    </source>
</evidence>
<dbReference type="Gene3D" id="3.40.50.300">
    <property type="entry name" value="P-loop containing nucleotide triphosphate hydrolases"/>
    <property type="match status" value="1"/>
</dbReference>
<accession>A0A812K5X1</accession>
<dbReference type="SMART" id="SM00847">
    <property type="entry name" value="HA2"/>
    <property type="match status" value="1"/>
</dbReference>
<dbReference type="InterPro" id="IPR007502">
    <property type="entry name" value="Helicase-assoc_dom"/>
</dbReference>
<dbReference type="EMBL" id="CAJNIZ010003496">
    <property type="protein sequence ID" value="CAE7223050.1"/>
    <property type="molecule type" value="Genomic_DNA"/>
</dbReference>
<dbReference type="InterPro" id="IPR027417">
    <property type="entry name" value="P-loop_NTPase"/>
</dbReference>
<dbReference type="Gene3D" id="1.20.120.1080">
    <property type="match status" value="1"/>
</dbReference>
<dbReference type="Pfam" id="PF00271">
    <property type="entry name" value="Helicase_C"/>
    <property type="match status" value="1"/>
</dbReference>
<evidence type="ECO:0000256" key="4">
    <source>
        <dbReference type="ARBA" id="ARBA00022840"/>
    </source>
</evidence>
<gene>
    <name evidence="6" type="ORF">SPIL2461_LOCUS3026</name>
</gene>
<dbReference type="GO" id="GO:0004386">
    <property type="term" value="F:helicase activity"/>
    <property type="evidence" value="ECO:0007669"/>
    <property type="project" value="UniProtKB-KW"/>
</dbReference>
<feature type="non-terminal residue" evidence="6">
    <location>
        <position position="1"/>
    </location>
</feature>
<dbReference type="GO" id="GO:0016787">
    <property type="term" value="F:hydrolase activity"/>
    <property type="evidence" value="ECO:0007669"/>
    <property type="project" value="UniProtKB-KW"/>
</dbReference>
<dbReference type="OrthoDB" id="438769at2759"/>
<dbReference type="Proteomes" id="UP000649617">
    <property type="component" value="Unassembled WGS sequence"/>
</dbReference>
<proteinExistence type="predicted"/>
<reference evidence="6" key="1">
    <citation type="submission" date="2021-02" db="EMBL/GenBank/DDBJ databases">
        <authorList>
            <person name="Dougan E. K."/>
            <person name="Rhodes N."/>
            <person name="Thang M."/>
            <person name="Chan C."/>
        </authorList>
    </citation>
    <scope>NUCLEOTIDE SEQUENCE</scope>
</reference>
<sequence>MSGYDFKLVIMSATLQGDLFTRYFSEKKIKTIFVGVKRYPVEVVHIEQLLDRYGGRSGDFMMKSEGTRGYQAPFAGNAYRAIKDAERAFGTGGREAEGWEEENVKVKGEFDSDSDEELWSGDSEFSAEDTAAVAKVSPNIIRGAHFVDCCEWGVQKCVIRGFAWSGILVFLPGIGEISELQERAGSVCTGWVNLMAKKELSVVLMPLESVDQQACDNVRTRKTFGCGSGDAGYRLRAVKHIDEQEGAVFDPPPPDTAHIILASNIAESSLTIPKVRIVIDFGLRRQLIYDKRRHMSCLVTTWVSQASSKQRCGRTGRVFEGVNIRLYTKQFFESYMDEFDPPEMQTAPLEKLYVNVKHLSAKLPEYQVTPTEKRKRTPKELLMLVAQPPEESAIASSIENLDQLGALTNDSESAELTVLGYLMMAVPLDVQLCRLVIFGALLGMPCEGVVCAAAASVQDPFTLPSHLIMKDPKEYAEAVRRSYESRKYFDHGHWSEPLMLRNLFVHFLLEFRKMQIDKCNRRGRVGRESTRSAFTRCAQLMASKFAVVPKRLVNLANAILDTATRMKKFLPEGSALLKQLESLLSLLQAGERVYSSVEAAEEALPKVP</sequence>
<dbReference type="SUPFAM" id="SSF52540">
    <property type="entry name" value="P-loop containing nucleoside triphosphate hydrolases"/>
    <property type="match status" value="1"/>
</dbReference>
<evidence type="ECO:0000256" key="2">
    <source>
        <dbReference type="ARBA" id="ARBA00022801"/>
    </source>
</evidence>
<keyword evidence="4" id="KW-0067">ATP-binding</keyword>
<feature type="domain" description="Helicase C-terminal" evidence="5">
    <location>
        <begin position="190"/>
        <end position="360"/>
    </location>
</feature>
<keyword evidence="7" id="KW-1185">Reference proteome</keyword>
<dbReference type="AlphaFoldDB" id="A0A812K5X1"/>
<dbReference type="PANTHER" id="PTHR18934:SF237">
    <property type="entry name" value="ATP-DEPENDENT DNA_RNA HELICASE DHX36"/>
    <property type="match status" value="1"/>
</dbReference>
<dbReference type="InterPro" id="IPR001650">
    <property type="entry name" value="Helicase_C-like"/>
</dbReference>
<dbReference type="PANTHER" id="PTHR18934">
    <property type="entry name" value="ATP-DEPENDENT RNA HELICASE"/>
    <property type="match status" value="1"/>
</dbReference>
<evidence type="ECO:0000256" key="1">
    <source>
        <dbReference type="ARBA" id="ARBA00022741"/>
    </source>
</evidence>
<name>A0A812K5X1_SYMPI</name>
<keyword evidence="3" id="KW-0347">Helicase</keyword>
<keyword evidence="2" id="KW-0378">Hydrolase</keyword>
<comment type="caution">
    <text evidence="6">The sequence shown here is derived from an EMBL/GenBank/DDBJ whole genome shotgun (WGS) entry which is preliminary data.</text>
</comment>
<protein>
    <recommendedName>
        <fullName evidence="5">Helicase C-terminal domain-containing protein</fullName>
    </recommendedName>
</protein>
<dbReference type="SMART" id="SM00490">
    <property type="entry name" value="HELICc"/>
    <property type="match status" value="1"/>
</dbReference>
<evidence type="ECO:0000313" key="7">
    <source>
        <dbReference type="Proteomes" id="UP000649617"/>
    </source>
</evidence>
<dbReference type="PROSITE" id="PS51194">
    <property type="entry name" value="HELICASE_CTER"/>
    <property type="match status" value="1"/>
</dbReference>
<keyword evidence="1" id="KW-0547">Nucleotide-binding</keyword>